<feature type="domain" description="Dipicolinate synthase subunit A N-terminal" evidence="2">
    <location>
        <begin position="8"/>
        <end position="112"/>
    </location>
</feature>
<keyword evidence="4" id="KW-1185">Reference proteome</keyword>
<reference evidence="3 4" key="1">
    <citation type="submission" date="2024-04" db="EMBL/GenBank/DDBJ databases">
        <title>Defined microbial consortia suppress multidrug-resistant proinflammatory Enterobacteriaceae via ecological control.</title>
        <authorList>
            <person name="Furuichi M."/>
            <person name="Kawaguchi T."/>
            <person name="Pust M."/>
            <person name="Yasuma K."/>
            <person name="Plichta D."/>
            <person name="Hasegawa N."/>
            <person name="Ohya T."/>
            <person name="Bhattarai S."/>
            <person name="Sasajima S."/>
            <person name="Aoto Y."/>
            <person name="Tuganbaev T."/>
            <person name="Yaginuma M."/>
            <person name="Ueda M."/>
            <person name="Okahashi N."/>
            <person name="Amafuji K."/>
            <person name="Kiridooshi Y."/>
            <person name="Sugita K."/>
            <person name="Strazar M."/>
            <person name="Skelly A."/>
            <person name="Suda W."/>
            <person name="Hattori M."/>
            <person name="Nakamoto N."/>
            <person name="Caballero S."/>
            <person name="Norman J."/>
            <person name="Olle B."/>
            <person name="Tanoue T."/>
            <person name="Arita M."/>
            <person name="Bucci V."/>
            <person name="Atarashi K."/>
            <person name="Xavier R."/>
            <person name="Honda K."/>
        </authorList>
    </citation>
    <scope>NUCLEOTIDE SEQUENCE [LARGE SCALE GENOMIC DNA]</scope>
    <source>
        <strain evidence="4">k34-0107-D12</strain>
    </source>
</reference>
<organism evidence="3 4">
    <name type="scientific">Blautia parvula</name>
    <dbReference type="NCBI Taxonomy" id="2877527"/>
    <lineage>
        <taxon>Bacteria</taxon>
        <taxon>Bacillati</taxon>
        <taxon>Bacillota</taxon>
        <taxon>Clostridia</taxon>
        <taxon>Lachnospirales</taxon>
        <taxon>Lachnospiraceae</taxon>
        <taxon>Blautia</taxon>
    </lineage>
</organism>
<dbReference type="SUPFAM" id="SSF51735">
    <property type="entry name" value="NAD(P)-binding Rossmann-fold domains"/>
    <property type="match status" value="1"/>
</dbReference>
<evidence type="ECO:0000259" key="2">
    <source>
        <dbReference type="Pfam" id="PF16924"/>
    </source>
</evidence>
<dbReference type="Pfam" id="PF16924">
    <property type="entry name" value="DpaA_N"/>
    <property type="match status" value="1"/>
</dbReference>
<sequence length="285" mass="30712">MSHLKFDFAVIGGDMRQVYLAEYLLECGCKVCKYALCADIPDSSCYAASSLSEAVSNAETVLAPIPINKSKEIPLSLLPDMLREGQSFFAGCIPRDFQEKVFSKGIFVSDLMKDEILTVKNSIATAEGAIAEAIQKSSRNLHGSRCLVLGYGTCGKTLVSYLTGMFCHVTVCARRPGIRAEAETLTGKAIAPEALKEHADSFDFIFNTIPAPILDRSLLKSLRKQALIIDIASAPGGVDFAAARDLGISAYLCPGLPGRYAPRSSAHAIAEAVFRILKEFNDMSS</sequence>
<protein>
    <submittedName>
        <fullName evidence="3">Dipicolinate synthase subunit DpsA</fullName>
    </submittedName>
</protein>
<evidence type="ECO:0000313" key="3">
    <source>
        <dbReference type="EMBL" id="GAA6498863.1"/>
    </source>
</evidence>
<name>A0ABQ0BQQ0_9FIRM</name>
<dbReference type="InterPro" id="IPR036291">
    <property type="entry name" value="NAD(P)-bd_dom_sf"/>
</dbReference>
<comment type="caution">
    <text evidence="3">The sequence shown here is derived from an EMBL/GenBank/DDBJ whole genome shotgun (WGS) entry which is preliminary data.</text>
</comment>
<dbReference type="Gene3D" id="3.40.50.720">
    <property type="entry name" value="NAD(P)-binding Rossmann-like Domain"/>
    <property type="match status" value="2"/>
</dbReference>
<dbReference type="InterPro" id="IPR031629">
    <property type="entry name" value="DpaA_N"/>
</dbReference>
<accession>A0ABQ0BQQ0</accession>
<evidence type="ECO:0000313" key="4">
    <source>
        <dbReference type="Proteomes" id="UP001600941"/>
    </source>
</evidence>
<dbReference type="EMBL" id="BAABZQ010000001">
    <property type="protein sequence ID" value="GAA6498863.1"/>
    <property type="molecule type" value="Genomic_DNA"/>
</dbReference>
<feature type="domain" description="D-isomer specific 2-hydroxyacid dehydrogenase NAD-binding" evidence="1">
    <location>
        <begin position="131"/>
        <end position="232"/>
    </location>
</feature>
<dbReference type="InterPro" id="IPR006140">
    <property type="entry name" value="D-isomer_DH_NAD-bd"/>
</dbReference>
<dbReference type="Pfam" id="PF02826">
    <property type="entry name" value="2-Hacid_dh_C"/>
    <property type="match status" value="1"/>
</dbReference>
<proteinExistence type="predicted"/>
<dbReference type="Proteomes" id="UP001600941">
    <property type="component" value="Unassembled WGS sequence"/>
</dbReference>
<dbReference type="RefSeq" id="WP_227210294.1">
    <property type="nucleotide sequence ID" value="NZ_BAABZQ010000001.1"/>
</dbReference>
<evidence type="ECO:0000259" key="1">
    <source>
        <dbReference type="Pfam" id="PF02826"/>
    </source>
</evidence>
<gene>
    <name evidence="3" type="primary">dpsA</name>
    <name evidence="3" type="ORF">K340107D12_16790</name>
</gene>